<feature type="transmembrane region" description="Helical" evidence="1">
    <location>
        <begin position="12"/>
        <end position="27"/>
    </location>
</feature>
<organism evidence="2 3">
    <name type="scientific">Methylophaga nitratireducenticrescens</name>
    <dbReference type="NCBI Taxonomy" id="754476"/>
    <lineage>
        <taxon>Bacteria</taxon>
        <taxon>Pseudomonadati</taxon>
        <taxon>Pseudomonadota</taxon>
        <taxon>Gammaproteobacteria</taxon>
        <taxon>Thiotrichales</taxon>
        <taxon>Piscirickettsiaceae</taxon>
        <taxon>Methylophaga</taxon>
    </lineage>
</organism>
<keyword evidence="1" id="KW-1133">Transmembrane helix</keyword>
<accession>I1XHP9</accession>
<evidence type="ECO:0000313" key="3">
    <source>
        <dbReference type="Proteomes" id="UP000009144"/>
    </source>
</evidence>
<protein>
    <submittedName>
        <fullName evidence="2">Uncharacterized protein</fullName>
    </submittedName>
</protein>
<dbReference type="AlphaFoldDB" id="I1XHP9"/>
<gene>
    <name evidence="2" type="ordered locus">Q7A_1076</name>
</gene>
<dbReference type="EMBL" id="CP003390">
    <property type="protein sequence ID" value="AFI83918.1"/>
    <property type="molecule type" value="Genomic_DNA"/>
</dbReference>
<keyword evidence="3" id="KW-1185">Reference proteome</keyword>
<keyword evidence="1" id="KW-0812">Transmembrane</keyword>
<dbReference type="HOGENOM" id="CLU_2717749_0_0_6"/>
<dbReference type="STRING" id="754476.Q7A_1076"/>
<reference evidence="2 3" key="1">
    <citation type="journal article" date="2012" name="J. Bacteriol.">
        <title>Complete genome sequences of Methylophaga sp. strain JAM1 and Methylophaga sp. strain JAM7.</title>
        <authorList>
            <person name="Villeneuve C."/>
            <person name="Martineau C."/>
            <person name="Mauffrey F."/>
            <person name="Villemur R."/>
        </authorList>
    </citation>
    <scope>NUCLEOTIDE SEQUENCE [LARGE SCALE GENOMIC DNA]</scope>
    <source>
        <strain evidence="2 3">JAM1</strain>
    </source>
</reference>
<evidence type="ECO:0000256" key="1">
    <source>
        <dbReference type="SAM" id="Phobius"/>
    </source>
</evidence>
<name>I1XHP9_METNJ</name>
<keyword evidence="1" id="KW-0472">Membrane</keyword>
<feature type="transmembrane region" description="Helical" evidence="1">
    <location>
        <begin position="33"/>
        <end position="52"/>
    </location>
</feature>
<sequence>MTTLRSALSIKKVLGWLIVYSLLWIVLTESSGIAFGSFVILAATCISLYLAVPTPTLKMRYMPPFVVFFSKK</sequence>
<proteinExistence type="predicted"/>
<reference evidence="2 3" key="2">
    <citation type="journal article" date="2013" name="Int. J. Syst. Evol. Microbiol.">
        <title>Methylophaga nitratireducenticrescens sp. nov. and Methylophaga frappieri sp. nov., isolated from the biofilm of the methanol-fed denitrification system treating the seawater at the Montreal Biodome.</title>
        <authorList>
            <person name="Villeneuve C."/>
            <person name="Martineau C."/>
            <person name="Mauffrey F."/>
            <person name="Villemur R."/>
        </authorList>
    </citation>
    <scope>NUCLEOTIDE SEQUENCE [LARGE SCALE GENOMIC DNA]</scope>
    <source>
        <strain evidence="2 3">JAM1</strain>
    </source>
</reference>
<dbReference type="Proteomes" id="UP000009144">
    <property type="component" value="Chromosome"/>
</dbReference>
<evidence type="ECO:0000313" key="2">
    <source>
        <dbReference type="EMBL" id="AFI83918.1"/>
    </source>
</evidence>